<reference evidence="2 3" key="1">
    <citation type="journal article" date="2007" name="Proc. Natl. Acad. Sci. U.S.A.">
        <title>Independent sorting-out of thousands of duplicated gene pairs in two yeast species descended from a whole-genome duplication.</title>
        <authorList>
            <person name="Scannell D.R."/>
            <person name="Frank A.C."/>
            <person name="Conant G.C."/>
            <person name="Byrne K.P."/>
            <person name="Woolfit M."/>
            <person name="Wolfe K.H."/>
        </authorList>
    </citation>
    <scope>NUCLEOTIDE SEQUENCE [LARGE SCALE GENOMIC DNA]</scope>
    <source>
        <strain evidence="3">ATCC 22028 / DSM 70294 / BCRC 21397 / CBS 2163 / NBRC 10782 / NRRL Y-8283 / UCD 57-17</strain>
    </source>
</reference>
<feature type="domain" description="PRELI/MSF1" evidence="1">
    <location>
        <begin position="1"/>
        <end position="175"/>
    </location>
</feature>
<dbReference type="AlphaFoldDB" id="A7TIR2"/>
<dbReference type="PANTHER" id="PTHR11158">
    <property type="entry name" value="MSF1/PX19 RELATED"/>
    <property type="match status" value="1"/>
</dbReference>
<organism evidence="3">
    <name type="scientific">Vanderwaltozyma polyspora (strain ATCC 22028 / DSM 70294 / BCRC 21397 / CBS 2163 / NBRC 10782 / NRRL Y-8283 / UCD 57-17)</name>
    <name type="common">Kluyveromyces polysporus</name>
    <dbReference type="NCBI Taxonomy" id="436907"/>
    <lineage>
        <taxon>Eukaryota</taxon>
        <taxon>Fungi</taxon>
        <taxon>Dikarya</taxon>
        <taxon>Ascomycota</taxon>
        <taxon>Saccharomycotina</taxon>
        <taxon>Saccharomycetes</taxon>
        <taxon>Saccharomycetales</taxon>
        <taxon>Saccharomycetaceae</taxon>
        <taxon>Vanderwaltozyma</taxon>
    </lineage>
</organism>
<dbReference type="PhylomeDB" id="A7TIR2"/>
<gene>
    <name evidence="2" type="ORF">Kpol_1043p44</name>
</gene>
<dbReference type="KEGG" id="vpo:Kpol_1043p44"/>
<dbReference type="GO" id="GO:0005758">
    <property type="term" value="C:mitochondrial intermembrane space"/>
    <property type="evidence" value="ECO:0007669"/>
    <property type="project" value="InterPro"/>
</dbReference>
<protein>
    <recommendedName>
        <fullName evidence="1">PRELI/MSF1 domain-containing protein</fullName>
    </recommendedName>
</protein>
<dbReference type="FunCoup" id="A7TIR2">
    <property type="interactions" value="1046"/>
</dbReference>
<dbReference type="Proteomes" id="UP000000267">
    <property type="component" value="Unassembled WGS sequence"/>
</dbReference>
<dbReference type="GeneID" id="5546108"/>
<dbReference type="OMA" id="YCPWNEK"/>
<evidence type="ECO:0000313" key="3">
    <source>
        <dbReference type="Proteomes" id="UP000000267"/>
    </source>
</evidence>
<accession>A7TIR2</accession>
<dbReference type="eggNOG" id="KOG3336">
    <property type="taxonomic scope" value="Eukaryota"/>
</dbReference>
<dbReference type="InterPro" id="IPR037365">
    <property type="entry name" value="Slowmo/Ups"/>
</dbReference>
<dbReference type="PROSITE" id="PS50904">
    <property type="entry name" value="PRELI_MSF1"/>
    <property type="match status" value="1"/>
</dbReference>
<evidence type="ECO:0000259" key="1">
    <source>
        <dbReference type="PROSITE" id="PS50904"/>
    </source>
</evidence>
<dbReference type="InParanoid" id="A7TIR2"/>
<dbReference type="InterPro" id="IPR006797">
    <property type="entry name" value="PRELI/MSF1_dom"/>
</dbReference>
<dbReference type="Pfam" id="PF04707">
    <property type="entry name" value="PRELI"/>
    <property type="match status" value="1"/>
</dbReference>
<dbReference type="OrthoDB" id="407630at2759"/>
<keyword evidence="3" id="KW-1185">Reference proteome</keyword>
<dbReference type="HOGENOM" id="CLU_067902_1_0_1"/>
<name>A7TIR2_VANPO</name>
<dbReference type="STRING" id="436907.A7TIR2"/>
<dbReference type="EMBL" id="DS480397">
    <property type="protein sequence ID" value="EDO17854.1"/>
    <property type="molecule type" value="Genomic_DNA"/>
</dbReference>
<sequence>MRLFENSYDFEYPWAHVTAANWKKYPNEISTHVVAVDVLRRELKDDGKLLVTERLITCKQGVPRWIMMMLGGSNVSYIREVSSVDIEAKKLTMRSCNLTYSNLLKVYETVNYEPHPNDPENKTLFTQEAQITAYGAITRICNKLEEWSVQRFHDNALKGKMGFDSVLVKFEQHWEQREKYVDEIGTTIRNKVNETVEDIKITAEDLLKETERKKSILYQHRELLRDAFEDNRV</sequence>
<evidence type="ECO:0000313" key="2">
    <source>
        <dbReference type="EMBL" id="EDO17854.1"/>
    </source>
</evidence>
<proteinExistence type="predicted"/>
<dbReference type="RefSeq" id="XP_001645712.1">
    <property type="nucleotide sequence ID" value="XM_001645662.1"/>
</dbReference>